<proteinExistence type="predicted"/>
<reference evidence="2" key="1">
    <citation type="submission" date="2023-05" db="EMBL/GenBank/DDBJ databases">
        <title>Nepenthes gracilis genome sequencing.</title>
        <authorList>
            <person name="Fukushima K."/>
        </authorList>
    </citation>
    <scope>NUCLEOTIDE SEQUENCE</scope>
    <source>
        <strain evidence="2">SING2019-196</strain>
    </source>
</reference>
<dbReference type="EMBL" id="BSYO01000019">
    <property type="protein sequence ID" value="GMH18554.1"/>
    <property type="molecule type" value="Genomic_DNA"/>
</dbReference>
<organism evidence="2 3">
    <name type="scientific">Nepenthes gracilis</name>
    <name type="common">Slender pitcher plant</name>
    <dbReference type="NCBI Taxonomy" id="150966"/>
    <lineage>
        <taxon>Eukaryota</taxon>
        <taxon>Viridiplantae</taxon>
        <taxon>Streptophyta</taxon>
        <taxon>Embryophyta</taxon>
        <taxon>Tracheophyta</taxon>
        <taxon>Spermatophyta</taxon>
        <taxon>Magnoliopsida</taxon>
        <taxon>eudicotyledons</taxon>
        <taxon>Gunneridae</taxon>
        <taxon>Pentapetalae</taxon>
        <taxon>Caryophyllales</taxon>
        <taxon>Nepenthaceae</taxon>
        <taxon>Nepenthes</taxon>
    </lineage>
</organism>
<gene>
    <name evidence="2" type="ORF">Nepgr_020395</name>
</gene>
<dbReference type="AlphaFoldDB" id="A0AAD3XW11"/>
<keyword evidence="3" id="KW-1185">Reference proteome</keyword>
<protein>
    <submittedName>
        <fullName evidence="2">Uncharacterized protein</fullName>
    </submittedName>
</protein>
<keyword evidence="1" id="KW-1133">Transmembrane helix</keyword>
<feature type="transmembrane region" description="Helical" evidence="1">
    <location>
        <begin position="33"/>
        <end position="56"/>
    </location>
</feature>
<dbReference type="PROSITE" id="PS51257">
    <property type="entry name" value="PROKAR_LIPOPROTEIN"/>
    <property type="match status" value="1"/>
</dbReference>
<dbReference type="Proteomes" id="UP001279734">
    <property type="component" value="Unassembled WGS sequence"/>
</dbReference>
<evidence type="ECO:0000256" key="1">
    <source>
        <dbReference type="SAM" id="Phobius"/>
    </source>
</evidence>
<keyword evidence="1" id="KW-0812">Transmembrane</keyword>
<evidence type="ECO:0000313" key="3">
    <source>
        <dbReference type="Proteomes" id="UP001279734"/>
    </source>
</evidence>
<sequence length="142" mass="15154">MERGSFRVFAVGLCFSLTSFVSSCLMNLSPFDLLRVLLFSLFAVAGLLAVLLKLILAPGGGMRLMISWACVHGLLLGHDPALILAGSLCWTLLVIECGCYWHSQIALYSPAIGISVPNFATAVVELDDDLEVGAGSILDPVR</sequence>
<name>A0AAD3XW11_NEPGR</name>
<comment type="caution">
    <text evidence="2">The sequence shown here is derived from an EMBL/GenBank/DDBJ whole genome shotgun (WGS) entry which is preliminary data.</text>
</comment>
<keyword evidence="1" id="KW-0472">Membrane</keyword>
<accession>A0AAD3XW11</accession>
<evidence type="ECO:0000313" key="2">
    <source>
        <dbReference type="EMBL" id="GMH18554.1"/>
    </source>
</evidence>